<organism evidence="9 10">
    <name type="scientific">Coemansia asiatica</name>
    <dbReference type="NCBI Taxonomy" id="1052880"/>
    <lineage>
        <taxon>Eukaryota</taxon>
        <taxon>Fungi</taxon>
        <taxon>Fungi incertae sedis</taxon>
        <taxon>Zoopagomycota</taxon>
        <taxon>Kickxellomycotina</taxon>
        <taxon>Kickxellomycetes</taxon>
        <taxon>Kickxellales</taxon>
        <taxon>Kickxellaceae</taxon>
        <taxon>Coemansia</taxon>
    </lineage>
</organism>
<dbReference type="GO" id="GO:0005525">
    <property type="term" value="F:GTP binding"/>
    <property type="evidence" value="ECO:0007669"/>
    <property type="project" value="UniProtKB-KW"/>
</dbReference>
<evidence type="ECO:0000313" key="9">
    <source>
        <dbReference type="EMBL" id="KAJ1648672.1"/>
    </source>
</evidence>
<keyword evidence="3 6" id="KW-0547">Nucleotide-binding</keyword>
<dbReference type="FunFam" id="3.40.50.300:FF:000552">
    <property type="entry name" value="GPN-loop GTPase 3"/>
    <property type="match status" value="1"/>
</dbReference>
<evidence type="ECO:0000256" key="7">
    <source>
        <dbReference type="SAM" id="MobiDB-lite"/>
    </source>
</evidence>
<keyword evidence="4 6" id="KW-0378">Hydrolase</keyword>
<comment type="caution">
    <text evidence="9">The sequence shown here is derived from an EMBL/GenBank/DDBJ whole genome shotgun (WGS) entry which is preliminary data.</text>
</comment>
<comment type="function">
    <text evidence="6">Small GTPase required for proper nuclear import of RNA polymerase II and III (RNAPII and RNAPIII). May act at an RNAP assembly step prior to nuclear import.</text>
</comment>
<evidence type="ECO:0000256" key="1">
    <source>
        <dbReference type="ARBA" id="ARBA00005290"/>
    </source>
</evidence>
<sequence length="285" mass="32692">MWILLIINFEILLACRGRYCQLVMGPAGSGKSTYCQTLMQHCEAAKRRVHLVNLDPAAERFEYPPTIDIRDLITLEDVMEELGYGPNGGLIYCFEFLMENLDWLEEQLGDYEDDYLILDCPGQIELYTHIPIMKQVARLLQQWNFQVVGVYCLESQFIEDTSKYFAGVMSATSAMSMLEIPHINVMTKMDLLSEEIRDNMDRYFDPDPLLLAEDANKSTSKRFKELNMALANLIDEFSMVSFLPLNIKDEDSVAYILSHADNAIQWGEDQEPKEPVDELEGPSED</sequence>
<comment type="similarity">
    <text evidence="1 6">Belongs to the GPN-loop GTPase family.</text>
</comment>
<evidence type="ECO:0000256" key="4">
    <source>
        <dbReference type="ARBA" id="ARBA00022801"/>
    </source>
</evidence>
<dbReference type="Gene3D" id="3.40.50.300">
    <property type="entry name" value="P-loop containing nucleotide triphosphate hydrolases"/>
    <property type="match status" value="1"/>
</dbReference>
<evidence type="ECO:0000256" key="3">
    <source>
        <dbReference type="ARBA" id="ARBA00022741"/>
    </source>
</evidence>
<accession>A0A9W7XNP4</accession>
<evidence type="ECO:0000256" key="8">
    <source>
        <dbReference type="SAM" id="SignalP"/>
    </source>
</evidence>
<dbReference type="SUPFAM" id="SSF52540">
    <property type="entry name" value="P-loop containing nucleoside triphosphate hydrolases"/>
    <property type="match status" value="1"/>
</dbReference>
<dbReference type="GO" id="GO:0003924">
    <property type="term" value="F:GTPase activity"/>
    <property type="evidence" value="ECO:0007669"/>
    <property type="project" value="TreeGrafter"/>
</dbReference>
<comment type="subunit">
    <text evidence="6">Binds to RNA polymerase II (RNAPII).</text>
</comment>
<reference evidence="9" key="1">
    <citation type="submission" date="2022-07" db="EMBL/GenBank/DDBJ databases">
        <title>Phylogenomic reconstructions and comparative analyses of Kickxellomycotina fungi.</title>
        <authorList>
            <person name="Reynolds N.K."/>
            <person name="Stajich J.E."/>
            <person name="Barry K."/>
            <person name="Grigoriev I.V."/>
            <person name="Crous P."/>
            <person name="Smith M.E."/>
        </authorList>
    </citation>
    <scope>NUCLEOTIDE SEQUENCE</scope>
    <source>
        <strain evidence="9">NBRC 105413</strain>
    </source>
</reference>
<keyword evidence="5 6" id="KW-0342">GTP-binding</keyword>
<dbReference type="EMBL" id="JANBOH010000002">
    <property type="protein sequence ID" value="KAJ1648672.1"/>
    <property type="molecule type" value="Genomic_DNA"/>
</dbReference>
<feature type="signal peptide" evidence="8">
    <location>
        <begin position="1"/>
        <end position="17"/>
    </location>
</feature>
<dbReference type="CDD" id="cd17872">
    <property type="entry name" value="GPN3"/>
    <property type="match status" value="1"/>
</dbReference>
<evidence type="ECO:0000313" key="10">
    <source>
        <dbReference type="Proteomes" id="UP001145021"/>
    </source>
</evidence>
<keyword evidence="10" id="KW-1185">Reference proteome</keyword>
<dbReference type="Proteomes" id="UP001145021">
    <property type="component" value="Unassembled WGS sequence"/>
</dbReference>
<dbReference type="PANTHER" id="PTHR21231:SF7">
    <property type="entry name" value="GPN-LOOP GTPASE 3"/>
    <property type="match status" value="1"/>
</dbReference>
<protein>
    <recommendedName>
        <fullName evidence="2 6">GPN-loop GTPase 3</fullName>
    </recommendedName>
</protein>
<dbReference type="AlphaFoldDB" id="A0A9W7XNP4"/>
<feature type="region of interest" description="Disordered" evidence="7">
    <location>
        <begin position="266"/>
        <end position="285"/>
    </location>
</feature>
<feature type="chain" id="PRO_5040851077" description="GPN-loop GTPase 3" evidence="8">
    <location>
        <begin position="18"/>
        <end position="285"/>
    </location>
</feature>
<dbReference type="InterPro" id="IPR030228">
    <property type="entry name" value="Gpn3"/>
</dbReference>
<dbReference type="PANTHER" id="PTHR21231">
    <property type="entry name" value="XPA-BINDING PROTEIN 1-RELATED"/>
    <property type="match status" value="1"/>
</dbReference>
<proteinExistence type="inferred from homology"/>
<gene>
    <name evidence="9" type="ORF">LPJ64_000126</name>
</gene>
<dbReference type="Pfam" id="PF03029">
    <property type="entry name" value="ATP_bind_1"/>
    <property type="match status" value="1"/>
</dbReference>
<keyword evidence="8" id="KW-0732">Signal</keyword>
<evidence type="ECO:0000256" key="5">
    <source>
        <dbReference type="ARBA" id="ARBA00023134"/>
    </source>
</evidence>
<evidence type="ECO:0000256" key="2">
    <source>
        <dbReference type="ARBA" id="ARBA00014587"/>
    </source>
</evidence>
<name>A0A9W7XNP4_9FUNG</name>
<dbReference type="InterPro" id="IPR004130">
    <property type="entry name" value="Gpn"/>
</dbReference>
<dbReference type="InterPro" id="IPR027417">
    <property type="entry name" value="P-loop_NTPase"/>
</dbReference>
<evidence type="ECO:0000256" key="6">
    <source>
        <dbReference type="RuleBase" id="RU365059"/>
    </source>
</evidence>